<comment type="caution">
    <text evidence="1">The sequence shown here is derived from an EMBL/GenBank/DDBJ whole genome shotgun (WGS) entry which is preliminary data.</text>
</comment>
<proteinExistence type="predicted"/>
<protein>
    <submittedName>
        <fullName evidence="1">Uncharacterized protein</fullName>
    </submittedName>
</protein>
<dbReference type="EMBL" id="MU866088">
    <property type="protein sequence ID" value="KAK4181259.1"/>
    <property type="molecule type" value="Genomic_DNA"/>
</dbReference>
<organism evidence="1 2">
    <name type="scientific">Triangularia setosa</name>
    <dbReference type="NCBI Taxonomy" id="2587417"/>
    <lineage>
        <taxon>Eukaryota</taxon>
        <taxon>Fungi</taxon>
        <taxon>Dikarya</taxon>
        <taxon>Ascomycota</taxon>
        <taxon>Pezizomycotina</taxon>
        <taxon>Sordariomycetes</taxon>
        <taxon>Sordariomycetidae</taxon>
        <taxon>Sordariales</taxon>
        <taxon>Podosporaceae</taxon>
        <taxon>Triangularia</taxon>
    </lineage>
</organism>
<evidence type="ECO:0000313" key="2">
    <source>
        <dbReference type="Proteomes" id="UP001302321"/>
    </source>
</evidence>
<keyword evidence="2" id="KW-1185">Reference proteome</keyword>
<reference evidence="1" key="1">
    <citation type="journal article" date="2023" name="Mol. Phylogenet. Evol.">
        <title>Genome-scale phylogeny and comparative genomics of the fungal order Sordariales.</title>
        <authorList>
            <person name="Hensen N."/>
            <person name="Bonometti L."/>
            <person name="Westerberg I."/>
            <person name="Brannstrom I.O."/>
            <person name="Guillou S."/>
            <person name="Cros-Aarteil S."/>
            <person name="Calhoun S."/>
            <person name="Haridas S."/>
            <person name="Kuo A."/>
            <person name="Mondo S."/>
            <person name="Pangilinan J."/>
            <person name="Riley R."/>
            <person name="LaButti K."/>
            <person name="Andreopoulos B."/>
            <person name="Lipzen A."/>
            <person name="Chen C."/>
            <person name="Yan M."/>
            <person name="Daum C."/>
            <person name="Ng V."/>
            <person name="Clum A."/>
            <person name="Steindorff A."/>
            <person name="Ohm R.A."/>
            <person name="Martin F."/>
            <person name="Silar P."/>
            <person name="Natvig D.O."/>
            <person name="Lalanne C."/>
            <person name="Gautier V."/>
            <person name="Ament-Velasquez S.L."/>
            <person name="Kruys A."/>
            <person name="Hutchinson M.I."/>
            <person name="Powell A.J."/>
            <person name="Barry K."/>
            <person name="Miller A.N."/>
            <person name="Grigoriev I.V."/>
            <person name="Debuchy R."/>
            <person name="Gladieux P."/>
            <person name="Hiltunen Thoren M."/>
            <person name="Johannesson H."/>
        </authorList>
    </citation>
    <scope>NUCLEOTIDE SEQUENCE</scope>
    <source>
        <strain evidence="1">CBS 892.96</strain>
    </source>
</reference>
<sequence length="224" mass="25566">MEPELPTIEPKAIAVSRKPEPRPRFLEFRAQKSLSSTTPLVSQFTPPLSTCRFRLLFRGRLPLYKILHPSVHFMPNSRVIKLEHSEALSPSTLSSQCPTSIDHHLAAQRYQEETIMVSNFALSSLTPEQTQFFRQRTSSDLAPRDIAAEFNKRFQPLVIVQRQVVYFIIQLKAEMHRNPQYVATTVPQPSIVEPLSCRTFLAGQSTANHRLLHSQSNVLEQPQP</sequence>
<reference evidence="1" key="2">
    <citation type="submission" date="2023-05" db="EMBL/GenBank/DDBJ databases">
        <authorList>
            <consortium name="Lawrence Berkeley National Laboratory"/>
            <person name="Steindorff A."/>
            <person name="Hensen N."/>
            <person name="Bonometti L."/>
            <person name="Westerberg I."/>
            <person name="Brannstrom I.O."/>
            <person name="Guillou S."/>
            <person name="Cros-Aarteil S."/>
            <person name="Calhoun S."/>
            <person name="Haridas S."/>
            <person name="Kuo A."/>
            <person name="Mondo S."/>
            <person name="Pangilinan J."/>
            <person name="Riley R."/>
            <person name="Labutti K."/>
            <person name="Andreopoulos B."/>
            <person name="Lipzen A."/>
            <person name="Chen C."/>
            <person name="Yanf M."/>
            <person name="Daum C."/>
            <person name="Ng V."/>
            <person name="Clum A."/>
            <person name="Ohm R."/>
            <person name="Martin F."/>
            <person name="Silar P."/>
            <person name="Natvig D."/>
            <person name="Lalanne C."/>
            <person name="Gautier V."/>
            <person name="Ament-Velasquez S.L."/>
            <person name="Kruys A."/>
            <person name="Hutchinson M.I."/>
            <person name="Powell A.J."/>
            <person name="Barry K."/>
            <person name="Miller A.N."/>
            <person name="Grigoriev I.V."/>
            <person name="Debuchy R."/>
            <person name="Gladieux P."/>
            <person name="Thoren M.H."/>
            <person name="Johannesson H."/>
        </authorList>
    </citation>
    <scope>NUCLEOTIDE SEQUENCE</scope>
    <source>
        <strain evidence="1">CBS 892.96</strain>
    </source>
</reference>
<gene>
    <name evidence="1" type="ORF">QBC36DRAFT_106843</name>
</gene>
<dbReference type="Proteomes" id="UP001302321">
    <property type="component" value="Unassembled WGS sequence"/>
</dbReference>
<evidence type="ECO:0000313" key="1">
    <source>
        <dbReference type="EMBL" id="KAK4181259.1"/>
    </source>
</evidence>
<accession>A0AAN6WGC2</accession>
<name>A0AAN6WGC2_9PEZI</name>
<dbReference type="AlphaFoldDB" id="A0AAN6WGC2"/>